<organism evidence="2 3">
    <name type="scientific">Panagrellus redivivus</name>
    <name type="common">Microworm</name>
    <dbReference type="NCBI Taxonomy" id="6233"/>
    <lineage>
        <taxon>Eukaryota</taxon>
        <taxon>Metazoa</taxon>
        <taxon>Ecdysozoa</taxon>
        <taxon>Nematoda</taxon>
        <taxon>Chromadorea</taxon>
        <taxon>Rhabditida</taxon>
        <taxon>Tylenchina</taxon>
        <taxon>Panagrolaimomorpha</taxon>
        <taxon>Panagrolaimoidea</taxon>
        <taxon>Panagrolaimidae</taxon>
        <taxon>Panagrellus</taxon>
    </lineage>
</organism>
<keyword evidence="1" id="KW-0472">Membrane</keyword>
<accession>A0A7E4W2Y9</accession>
<dbReference type="Proteomes" id="UP000492821">
    <property type="component" value="Unassembled WGS sequence"/>
</dbReference>
<name>A0A7E4W2Y9_PANRE</name>
<sequence>MALTYIFREDPNFKQNVSIIAGNHSIDAVINKVQYLAGDINDIVRNVDKTISQLSAKGSETVDNVGGYVRTLSSSANGVAEVATDKFGDFPIDLFLAVLILAFLVIIIALCYFISVGSMYAIEYRQTAKLEAEIREI</sequence>
<keyword evidence="1" id="KW-1133">Transmembrane helix</keyword>
<dbReference type="WBParaSite" id="Pan_g568.t1">
    <property type="protein sequence ID" value="Pan_g568.t1"/>
    <property type="gene ID" value="Pan_g568"/>
</dbReference>
<reference evidence="3" key="2">
    <citation type="submission" date="2020-10" db="UniProtKB">
        <authorList>
            <consortium name="WormBaseParasite"/>
        </authorList>
    </citation>
    <scope>IDENTIFICATION</scope>
</reference>
<feature type="transmembrane region" description="Helical" evidence="1">
    <location>
        <begin position="94"/>
        <end position="122"/>
    </location>
</feature>
<reference evidence="2" key="1">
    <citation type="journal article" date="2013" name="Genetics">
        <title>The draft genome and transcriptome of Panagrellus redivivus are shaped by the harsh demands of a free-living lifestyle.</title>
        <authorList>
            <person name="Srinivasan J."/>
            <person name="Dillman A.R."/>
            <person name="Macchietto M.G."/>
            <person name="Heikkinen L."/>
            <person name="Lakso M."/>
            <person name="Fracchia K.M."/>
            <person name="Antoshechkin I."/>
            <person name="Mortazavi A."/>
            <person name="Wong G."/>
            <person name="Sternberg P.W."/>
        </authorList>
    </citation>
    <scope>NUCLEOTIDE SEQUENCE [LARGE SCALE GENOMIC DNA]</scope>
    <source>
        <strain evidence="2">MT8872</strain>
    </source>
</reference>
<proteinExistence type="predicted"/>
<keyword evidence="1" id="KW-0812">Transmembrane</keyword>
<protein>
    <submittedName>
        <fullName evidence="3">t-SNARE coiled-coil homology domain-containing protein</fullName>
    </submittedName>
</protein>
<evidence type="ECO:0000313" key="2">
    <source>
        <dbReference type="Proteomes" id="UP000492821"/>
    </source>
</evidence>
<evidence type="ECO:0000313" key="3">
    <source>
        <dbReference type="WBParaSite" id="Pan_g568.t1"/>
    </source>
</evidence>
<keyword evidence="2" id="KW-1185">Reference proteome</keyword>
<evidence type="ECO:0000256" key="1">
    <source>
        <dbReference type="SAM" id="Phobius"/>
    </source>
</evidence>
<dbReference type="AlphaFoldDB" id="A0A7E4W2Y9"/>